<reference evidence="4 5" key="1">
    <citation type="submission" date="2019-07" db="EMBL/GenBank/DDBJ databases">
        <authorList>
            <person name="Kim J.K."/>
            <person name="Cheong H.-M."/>
            <person name="Choi Y."/>
            <person name="Hwang K.J."/>
            <person name="Lee S."/>
            <person name="Choi C."/>
        </authorList>
    </citation>
    <scope>NUCLEOTIDE SEQUENCE [LARGE SCALE GENOMIC DNA]</scope>
    <source>
        <strain evidence="4 5">KS 22</strain>
    </source>
</reference>
<dbReference type="InterPro" id="IPR002669">
    <property type="entry name" value="UreD"/>
</dbReference>
<protein>
    <recommendedName>
        <fullName evidence="3">Urease accessory protein UreD</fullName>
    </recommendedName>
</protein>
<name>A0A7G5BU97_9BACL</name>
<proteinExistence type="inferred from homology"/>
<dbReference type="EMBL" id="CP041969">
    <property type="protein sequence ID" value="QMV40531.1"/>
    <property type="molecule type" value="Genomic_DNA"/>
</dbReference>
<evidence type="ECO:0000313" key="4">
    <source>
        <dbReference type="EMBL" id="QMV40531.1"/>
    </source>
</evidence>
<evidence type="ECO:0000256" key="2">
    <source>
        <dbReference type="ARBA" id="ARBA00023186"/>
    </source>
</evidence>
<organism evidence="4 5">
    <name type="scientific">Cohnella cholangitidis</name>
    <dbReference type="NCBI Taxonomy" id="2598458"/>
    <lineage>
        <taxon>Bacteria</taxon>
        <taxon>Bacillati</taxon>
        <taxon>Bacillota</taxon>
        <taxon>Bacilli</taxon>
        <taxon>Bacillales</taxon>
        <taxon>Paenibacillaceae</taxon>
        <taxon>Cohnella</taxon>
    </lineage>
</organism>
<keyword evidence="3" id="KW-0996">Nickel insertion</keyword>
<dbReference type="GO" id="GO:0005737">
    <property type="term" value="C:cytoplasm"/>
    <property type="evidence" value="ECO:0007669"/>
    <property type="project" value="UniProtKB-SubCell"/>
</dbReference>
<dbReference type="PANTHER" id="PTHR33643">
    <property type="entry name" value="UREASE ACCESSORY PROTEIN D"/>
    <property type="match status" value="1"/>
</dbReference>
<dbReference type="GO" id="GO:0016151">
    <property type="term" value="F:nickel cation binding"/>
    <property type="evidence" value="ECO:0007669"/>
    <property type="project" value="UniProtKB-UniRule"/>
</dbReference>
<comment type="subcellular location">
    <subcellularLocation>
        <location evidence="3">Cytoplasm</location>
    </subcellularLocation>
</comment>
<dbReference type="Pfam" id="PF01774">
    <property type="entry name" value="UreD"/>
    <property type="match status" value="1"/>
</dbReference>
<dbReference type="KEGG" id="cchl:FPL14_04415"/>
<evidence type="ECO:0000256" key="3">
    <source>
        <dbReference type="HAMAP-Rule" id="MF_01384"/>
    </source>
</evidence>
<sequence>MGLPSSLENAAAADRPIGAELPPATERLSELRAVVGLVNGRPELIARYHTSPLKIAKTFALSAGDWRQLAVVQMDGSPGLLEGDRYLFDWELRERVRVYATNQAYTRVHPCESGHDSRMKQRLRLQADAVLEWMPEPVMLFRNAGFMTDTEIDLEEGSVCVMGDIFCPGRLSRGESFAFRSYDARVTVRYRGELIHYQRQIWEPSLLQIDNAGCFGSFTHMGMFSVFSDRITPDLADKLREAIEKSGAVTEDVRYGVARTARHGLVVQAAGQAAWKLQRLLFAAWDNIREQLLGQPPLRLLKESWMPGVK</sequence>
<dbReference type="Proteomes" id="UP000515679">
    <property type="component" value="Chromosome"/>
</dbReference>
<keyword evidence="5" id="KW-1185">Reference proteome</keyword>
<keyword evidence="2 3" id="KW-0143">Chaperone</keyword>
<comment type="similarity">
    <text evidence="1 3">Belongs to the UreD family.</text>
</comment>
<keyword evidence="3" id="KW-0963">Cytoplasm</keyword>
<accession>A0A7G5BU97</accession>
<dbReference type="RefSeq" id="WP_182301887.1">
    <property type="nucleotide sequence ID" value="NZ_CP041969.1"/>
</dbReference>
<dbReference type="AlphaFoldDB" id="A0A7G5BU97"/>
<comment type="function">
    <text evidence="3">Required for maturation of urease via the functional incorporation of the urease nickel metallocenter.</text>
</comment>
<evidence type="ECO:0000256" key="1">
    <source>
        <dbReference type="ARBA" id="ARBA00007177"/>
    </source>
</evidence>
<evidence type="ECO:0000313" key="5">
    <source>
        <dbReference type="Proteomes" id="UP000515679"/>
    </source>
</evidence>
<comment type="subunit">
    <text evidence="3">UreD, UreF and UreG form a complex that acts as a GTP-hydrolysis-dependent molecular chaperone, activating the urease apoprotein by helping to assemble the nickel containing metallocenter of UreC. The UreE protein probably delivers the nickel.</text>
</comment>
<dbReference type="PANTHER" id="PTHR33643:SF1">
    <property type="entry name" value="UREASE ACCESSORY PROTEIN D"/>
    <property type="match status" value="1"/>
</dbReference>
<dbReference type="HAMAP" id="MF_01384">
    <property type="entry name" value="UreD"/>
    <property type="match status" value="1"/>
</dbReference>
<gene>
    <name evidence="3" type="primary">ureD</name>
    <name evidence="4" type="ORF">FPL14_04415</name>
</gene>